<proteinExistence type="predicted"/>
<dbReference type="eggNOG" id="ENOG5033EXC">
    <property type="taxonomic scope" value="Bacteria"/>
</dbReference>
<dbReference type="AlphaFoldDB" id="D1AQR9"/>
<name>D1AQR9_SEBTE</name>
<gene>
    <name evidence="1" type="ordered locus">Sterm_3492</name>
</gene>
<evidence type="ECO:0000313" key="2">
    <source>
        <dbReference type="Proteomes" id="UP000000845"/>
    </source>
</evidence>
<organism evidence="1 2">
    <name type="scientific">Sebaldella termitidis (strain ATCC 33386 / NCTC 11300)</name>
    <dbReference type="NCBI Taxonomy" id="526218"/>
    <lineage>
        <taxon>Bacteria</taxon>
        <taxon>Fusobacteriati</taxon>
        <taxon>Fusobacteriota</taxon>
        <taxon>Fusobacteriia</taxon>
        <taxon>Fusobacteriales</taxon>
        <taxon>Leptotrichiaceae</taxon>
        <taxon>Sebaldella</taxon>
    </lineage>
</organism>
<reference evidence="1 2" key="2">
    <citation type="journal article" date="2010" name="Stand. Genomic Sci.">
        <title>Complete genome sequence of Sebaldella termitidis type strain (NCTC 11300).</title>
        <authorList>
            <person name="Harmon-Smith M."/>
            <person name="Celia L."/>
            <person name="Chertkov O."/>
            <person name="Lapidus A."/>
            <person name="Copeland A."/>
            <person name="Glavina Del Rio T."/>
            <person name="Nolan M."/>
            <person name="Lucas S."/>
            <person name="Tice H."/>
            <person name="Cheng J.F."/>
            <person name="Han C."/>
            <person name="Detter J.C."/>
            <person name="Bruce D."/>
            <person name="Goodwin L."/>
            <person name="Pitluck S."/>
            <person name="Pati A."/>
            <person name="Liolios K."/>
            <person name="Ivanova N."/>
            <person name="Mavromatis K."/>
            <person name="Mikhailova N."/>
            <person name="Chen A."/>
            <person name="Palaniappan K."/>
            <person name="Land M."/>
            <person name="Hauser L."/>
            <person name="Chang Y.J."/>
            <person name="Jeffries C.D."/>
            <person name="Brettin T."/>
            <person name="Goker M."/>
            <person name="Beck B."/>
            <person name="Bristow J."/>
            <person name="Eisen J.A."/>
            <person name="Markowitz V."/>
            <person name="Hugenholtz P."/>
            <person name="Kyrpides N.C."/>
            <person name="Klenk H.P."/>
            <person name="Chen F."/>
        </authorList>
    </citation>
    <scope>NUCLEOTIDE SEQUENCE [LARGE SCALE GENOMIC DNA]</scope>
    <source>
        <strain evidence="2">ATCC 33386 / NCTC 11300</strain>
    </source>
</reference>
<dbReference type="Proteomes" id="UP000000845">
    <property type="component" value="Chromosome"/>
</dbReference>
<keyword evidence="2" id="KW-1185">Reference proteome</keyword>
<sequence>MEQTNKEKLKSKKNFGKNLSKNKKELQNLIKEKIKHGELKYMSQIEILEGMPSYKSIKKIWTKKELEDIFGIKIRISSYSDSEIIEAYTRVKAMYGNVTSKLMKQETGIGVDSIRIRFGSWNKFLIFLGEKPKRELNKVTDTNEEIINFYRNVSMKVGKIIYGASFTDLKKYGFPYSKSVLGIRFTNMNNLRELAGFQKRCERNTKYTKQYLGNILFEYYKIYGRRLTQTEIMKDENLPNPTAFFNYFQTTEIRKIWDEVLELHKIE</sequence>
<reference evidence="2" key="1">
    <citation type="submission" date="2009-09" db="EMBL/GenBank/DDBJ databases">
        <title>The complete chromosome of Sebaldella termitidis ATCC 33386.</title>
        <authorList>
            <consortium name="US DOE Joint Genome Institute (JGI-PGF)"/>
            <person name="Lucas S."/>
            <person name="Copeland A."/>
            <person name="Lapidus A."/>
            <person name="Glavina del Rio T."/>
            <person name="Dalin E."/>
            <person name="Tice H."/>
            <person name="Bruce D."/>
            <person name="Goodwin L."/>
            <person name="Pitluck S."/>
            <person name="Kyrpides N."/>
            <person name="Mavromatis K."/>
            <person name="Ivanova N."/>
            <person name="Mikhailova N."/>
            <person name="Sims D."/>
            <person name="Meincke L."/>
            <person name="Brettin T."/>
            <person name="Detter J.C."/>
            <person name="Han C."/>
            <person name="Larimer F."/>
            <person name="Land M."/>
            <person name="Hauser L."/>
            <person name="Markowitz V."/>
            <person name="Cheng J.F."/>
            <person name="Hugenholtz P."/>
            <person name="Woyke T."/>
            <person name="Wu D."/>
            <person name="Eisen J.A."/>
        </authorList>
    </citation>
    <scope>NUCLEOTIDE SEQUENCE [LARGE SCALE GENOMIC DNA]</scope>
    <source>
        <strain evidence="2">ATCC 33386 / NCTC 11300</strain>
    </source>
</reference>
<dbReference type="EMBL" id="CP001739">
    <property type="protein sequence ID" value="ACZ10329.1"/>
    <property type="molecule type" value="Genomic_DNA"/>
</dbReference>
<dbReference type="RefSeq" id="WP_012862911.1">
    <property type="nucleotide sequence ID" value="NC_013517.1"/>
</dbReference>
<dbReference type="STRING" id="526218.Sterm_3492"/>
<evidence type="ECO:0000313" key="1">
    <source>
        <dbReference type="EMBL" id="ACZ10329.1"/>
    </source>
</evidence>
<dbReference type="KEGG" id="str:Sterm_3492"/>
<dbReference type="HOGENOM" id="CLU_1041673_0_0_0"/>
<accession>D1AQR9</accession>
<protein>
    <submittedName>
        <fullName evidence="1">Uncharacterized protein</fullName>
    </submittedName>
</protein>